<protein>
    <recommendedName>
        <fullName evidence="2">Phage tail protein</fullName>
    </recommendedName>
</protein>
<reference evidence="1" key="1">
    <citation type="submission" date="2019-08" db="EMBL/GenBank/DDBJ databases">
        <authorList>
            <person name="Kucharzyk K."/>
            <person name="Murdoch R.W."/>
            <person name="Higgins S."/>
            <person name="Loffler F."/>
        </authorList>
    </citation>
    <scope>NUCLEOTIDE SEQUENCE</scope>
</reference>
<accession>A0A644VG61</accession>
<organism evidence="1">
    <name type="scientific">bioreactor metagenome</name>
    <dbReference type="NCBI Taxonomy" id="1076179"/>
    <lineage>
        <taxon>unclassified sequences</taxon>
        <taxon>metagenomes</taxon>
        <taxon>ecological metagenomes</taxon>
    </lineage>
</organism>
<proteinExistence type="predicted"/>
<sequence>MSVLSWGKPKIEFGLLGDGDTLPTVWKEMPEIVEDTSKLIPTKGEKKEATGEGGEVIDIRHKRNKYLFECEVFVKKGDVKPIADNDGVVTGKYAVRLTPEDDTLEGFIMEKTTVSAEETWSSADGKRWKYSFDGLKPSSGNILKPYTKTP</sequence>
<comment type="caution">
    <text evidence="1">The sequence shown here is derived from an EMBL/GenBank/DDBJ whole genome shotgun (WGS) entry which is preliminary data.</text>
</comment>
<dbReference type="EMBL" id="VSSQ01000298">
    <property type="protein sequence ID" value="MPL90251.1"/>
    <property type="molecule type" value="Genomic_DNA"/>
</dbReference>
<evidence type="ECO:0000313" key="1">
    <source>
        <dbReference type="EMBL" id="MPL90251.1"/>
    </source>
</evidence>
<dbReference type="AlphaFoldDB" id="A0A644VG61"/>
<gene>
    <name evidence="1" type="ORF">SDC9_36298</name>
</gene>
<name>A0A644VG61_9ZZZZ</name>
<evidence type="ECO:0008006" key="2">
    <source>
        <dbReference type="Google" id="ProtNLM"/>
    </source>
</evidence>